<dbReference type="Pfam" id="PF12796">
    <property type="entry name" value="Ank_2"/>
    <property type="match status" value="2"/>
</dbReference>
<dbReference type="InterPro" id="IPR036770">
    <property type="entry name" value="Ankyrin_rpt-contain_sf"/>
</dbReference>
<dbReference type="RefSeq" id="WP_306680800.1">
    <property type="nucleotide sequence ID" value="NZ_JAVDBT010000011.1"/>
</dbReference>
<keyword evidence="2 3" id="KW-0040">ANK repeat</keyword>
<dbReference type="SMART" id="SM00248">
    <property type="entry name" value="ANK"/>
    <property type="match status" value="4"/>
</dbReference>
<dbReference type="InterPro" id="IPR002110">
    <property type="entry name" value="Ankyrin_rpt"/>
</dbReference>
<dbReference type="EMBL" id="JAVDBT010000011">
    <property type="protein sequence ID" value="MDQ2067084.1"/>
    <property type="molecule type" value="Genomic_DNA"/>
</dbReference>
<evidence type="ECO:0000256" key="2">
    <source>
        <dbReference type="ARBA" id="ARBA00023043"/>
    </source>
</evidence>
<dbReference type="SUPFAM" id="SSF48403">
    <property type="entry name" value="Ankyrin repeat"/>
    <property type="match status" value="1"/>
</dbReference>
<reference evidence="4 5" key="1">
    <citation type="submission" date="2023-08" db="EMBL/GenBank/DDBJ databases">
        <title>Characterization of two Paracoccaceae strains isolated from Phycosphere and proposal of Xinfangfangia lacusdiani sp. nov.</title>
        <authorList>
            <person name="Deng Y."/>
            <person name="Zhang Y.Q."/>
        </authorList>
    </citation>
    <scope>NUCLEOTIDE SEQUENCE [LARGE SCALE GENOMIC DNA]</scope>
    <source>
        <strain evidence="4 5">CPCC 101601</strain>
    </source>
</reference>
<evidence type="ECO:0000256" key="3">
    <source>
        <dbReference type="PROSITE-ProRule" id="PRU00023"/>
    </source>
</evidence>
<evidence type="ECO:0000256" key="1">
    <source>
        <dbReference type="ARBA" id="ARBA00022737"/>
    </source>
</evidence>
<proteinExistence type="predicted"/>
<gene>
    <name evidence="4" type="ORF">Q9295_11915</name>
</gene>
<dbReference type="Gene3D" id="1.25.40.20">
    <property type="entry name" value="Ankyrin repeat-containing domain"/>
    <property type="match status" value="1"/>
</dbReference>
<name>A0ABU0VZB0_9RHOB</name>
<protein>
    <submittedName>
        <fullName evidence="4">Ankyrin repeat domain-containing protein</fullName>
    </submittedName>
</protein>
<comment type="caution">
    <text evidence="4">The sequence shown here is derived from an EMBL/GenBank/DDBJ whole genome shotgun (WGS) entry which is preliminary data.</text>
</comment>
<keyword evidence="1" id="KW-0677">Repeat</keyword>
<dbReference type="PROSITE" id="PS50297">
    <property type="entry name" value="ANK_REP_REGION"/>
    <property type="match status" value="2"/>
</dbReference>
<feature type="repeat" description="ANK" evidence="3">
    <location>
        <begin position="42"/>
        <end position="75"/>
    </location>
</feature>
<dbReference type="Proteomes" id="UP001239680">
    <property type="component" value="Unassembled WGS sequence"/>
</dbReference>
<keyword evidence="5" id="KW-1185">Reference proteome</keyword>
<dbReference type="PROSITE" id="PS50088">
    <property type="entry name" value="ANK_REPEAT"/>
    <property type="match status" value="2"/>
</dbReference>
<evidence type="ECO:0000313" key="5">
    <source>
        <dbReference type="Proteomes" id="UP001239680"/>
    </source>
</evidence>
<organism evidence="4 5">
    <name type="scientific">Pseudogemmobacter lacusdianii</name>
    <dbReference type="NCBI Taxonomy" id="3069608"/>
    <lineage>
        <taxon>Bacteria</taxon>
        <taxon>Pseudomonadati</taxon>
        <taxon>Pseudomonadota</taxon>
        <taxon>Alphaproteobacteria</taxon>
        <taxon>Rhodobacterales</taxon>
        <taxon>Paracoccaceae</taxon>
        <taxon>Pseudogemmobacter</taxon>
    </lineage>
</organism>
<evidence type="ECO:0000313" key="4">
    <source>
        <dbReference type="EMBL" id="MDQ2067084.1"/>
    </source>
</evidence>
<dbReference type="PANTHER" id="PTHR24198:SF165">
    <property type="entry name" value="ANKYRIN REPEAT-CONTAINING PROTEIN-RELATED"/>
    <property type="match status" value="1"/>
</dbReference>
<feature type="repeat" description="ANK" evidence="3">
    <location>
        <begin position="85"/>
        <end position="120"/>
    </location>
</feature>
<sequence>MDHNGNTILHLAAENAADPLVIDQILKSAETPKLLVEKRNSSGNTPLHLVAETGESAEVLLQLLAWGANPNTLASPTDNWVGKKRGLTPLHMAATRKDDLREDMILALLAFGADTMVKDTKEGWTALHRALLDPNPTVLLMLLEGQFQQENLIDRAGSRLCQMCL</sequence>
<accession>A0ABU0VZB0</accession>
<dbReference type="PANTHER" id="PTHR24198">
    <property type="entry name" value="ANKYRIN REPEAT AND PROTEIN KINASE DOMAIN-CONTAINING PROTEIN"/>
    <property type="match status" value="1"/>
</dbReference>